<gene>
    <name evidence="1" type="ORF">NIES2135_32340</name>
</gene>
<organism evidence="1 2">
    <name type="scientific">Leptolyngbya boryana NIES-2135</name>
    <dbReference type="NCBI Taxonomy" id="1973484"/>
    <lineage>
        <taxon>Bacteria</taxon>
        <taxon>Bacillati</taxon>
        <taxon>Cyanobacteriota</taxon>
        <taxon>Cyanophyceae</taxon>
        <taxon>Leptolyngbyales</taxon>
        <taxon>Leptolyngbyaceae</taxon>
        <taxon>Leptolyngbya group</taxon>
        <taxon>Leptolyngbya</taxon>
    </lineage>
</organism>
<protein>
    <submittedName>
        <fullName evidence="1">Uncharacterized protein</fullName>
    </submittedName>
</protein>
<sequence length="72" mass="7895">MISLIGLVIATYTVPRLLTEVLNDKNSNVSRGVFTLFFTLNLAASGFLVIKVFESQKAPNNPLGIERLPMNS</sequence>
<reference evidence="1 2" key="1">
    <citation type="submission" date="2017-06" db="EMBL/GenBank/DDBJ databases">
        <title>Genome sequencing of cyanobaciteial culture collection at National Institute for Environmental Studies (NIES).</title>
        <authorList>
            <person name="Hirose Y."/>
            <person name="Shimura Y."/>
            <person name="Fujisawa T."/>
            <person name="Nakamura Y."/>
            <person name="Kawachi M."/>
        </authorList>
    </citation>
    <scope>NUCLEOTIDE SEQUENCE [LARGE SCALE GENOMIC DNA]</scope>
    <source>
        <strain evidence="1 2">NIES-2135</strain>
    </source>
</reference>
<name>A0A1Z4JIA6_LEPBY</name>
<dbReference type="Proteomes" id="UP000217895">
    <property type="component" value="Chromosome"/>
</dbReference>
<evidence type="ECO:0000313" key="2">
    <source>
        <dbReference type="Proteomes" id="UP000217895"/>
    </source>
</evidence>
<dbReference type="EMBL" id="AP018203">
    <property type="protein sequence ID" value="BAY56403.1"/>
    <property type="molecule type" value="Genomic_DNA"/>
</dbReference>
<evidence type="ECO:0000313" key="1">
    <source>
        <dbReference type="EMBL" id="BAY56403.1"/>
    </source>
</evidence>
<accession>A0A1Z4JIA6</accession>
<dbReference type="AlphaFoldDB" id="A0A1Z4JIA6"/>
<proteinExistence type="predicted"/>
<keyword evidence="2" id="KW-1185">Reference proteome</keyword>